<evidence type="ECO:0000256" key="3">
    <source>
        <dbReference type="ARBA" id="ARBA00022553"/>
    </source>
</evidence>
<keyword evidence="5 11" id="KW-0547">Nucleotide-binding</keyword>
<protein>
    <recommendedName>
        <fullName evidence="9 11">Phenylacetate-coenzyme A ligase</fullName>
        <ecNumber evidence="8 11">6.2.1.30</ecNumber>
    </recommendedName>
    <alternativeName>
        <fullName evidence="10 11">Phenylacetyl-CoA ligase</fullName>
    </alternativeName>
</protein>
<sequence length="446" mass="50409">MTDEKIMATIKPDGEYWQPELETMPREQLQQLQVKKLKDTINVCLKSPFYKKRLGDAGITADSINSLDDLRKIPFTTKQDLRDNYPYGLVGGNLDDAVRIHSTSGTTGNPCVVVYSEHDICSWANMIARNLYMVGCRKSDVFQNSSGYGMFTGGLGFQYGAEWLGAMTVPAAAGNSKRQIKFIKDFGTTCLHAIPSYAIRLAEVFKEEGVDPSTTKLRTLCIGAEPHTEEQRRRIERMLGVKAYNSFGMTEMNGPGVAFECKYQDGMHLWEDNYIVEIVDPDTLEPVPDGEMGEMVLTTLDRTMMPILRYRTRDLTRIIAEPCKCGRTHRRIDRIKGRTDDMFIIKGVNVFPMQVEKILVQYPGLGSNYLITLETIDDNDVMTVEVELDSLETEIYPEMQKMMKDIQRALKDEILLTPVVKLVKKGSLPQSEGKAVRVIDKRPSRG</sequence>
<dbReference type="InterPro" id="IPR042099">
    <property type="entry name" value="ANL_N_sf"/>
</dbReference>
<evidence type="ECO:0000259" key="12">
    <source>
        <dbReference type="Pfam" id="PF00501"/>
    </source>
</evidence>
<proteinExistence type="inferred from homology"/>
<comment type="pathway">
    <text evidence="6 11">Aromatic compound metabolism; phenylacetate degradation.</text>
</comment>
<dbReference type="InterPro" id="IPR028154">
    <property type="entry name" value="AMP-dep_Lig_C"/>
</dbReference>
<reference evidence="14 15" key="1">
    <citation type="submission" date="2016-10" db="EMBL/GenBank/DDBJ databases">
        <authorList>
            <person name="de Groot N.N."/>
        </authorList>
    </citation>
    <scope>NUCLEOTIDE SEQUENCE [LARGE SCALE GENOMIC DNA]</scope>
    <source>
        <strain evidence="14 15">D31d</strain>
    </source>
</reference>
<accession>A0A1H4A689</accession>
<comment type="function">
    <text evidence="11">Catalyzes the activation of phenylacetic acid (PA) to phenylacetyl-CoA (PA-CoA).</text>
</comment>
<dbReference type="Gene3D" id="3.30.300.30">
    <property type="match status" value="1"/>
</dbReference>
<dbReference type="PANTHER" id="PTHR43439">
    <property type="entry name" value="PHENYLACETATE-COENZYME A LIGASE"/>
    <property type="match status" value="1"/>
</dbReference>
<name>A0A1H4A689_XYLRU</name>
<dbReference type="SUPFAM" id="SSF56801">
    <property type="entry name" value="Acetyl-CoA synthetase-like"/>
    <property type="match status" value="1"/>
</dbReference>
<evidence type="ECO:0000256" key="6">
    <source>
        <dbReference type="ARBA" id="ARBA00060591"/>
    </source>
</evidence>
<comment type="similarity">
    <text evidence="7 11">Belongs to the phenylacetyl-CoA ligase family.</text>
</comment>
<evidence type="ECO:0000256" key="4">
    <source>
        <dbReference type="ARBA" id="ARBA00022598"/>
    </source>
</evidence>
<organism evidence="14 15">
    <name type="scientific">Xylanibacter ruminicola</name>
    <name type="common">Prevotella ruminicola</name>
    <dbReference type="NCBI Taxonomy" id="839"/>
    <lineage>
        <taxon>Bacteria</taxon>
        <taxon>Pseudomonadati</taxon>
        <taxon>Bacteroidota</taxon>
        <taxon>Bacteroidia</taxon>
        <taxon>Bacteroidales</taxon>
        <taxon>Prevotellaceae</taxon>
        <taxon>Xylanibacter</taxon>
    </lineage>
</organism>
<keyword evidence="4 11" id="KW-0436">Ligase</keyword>
<dbReference type="UniPathway" id="UPA00930"/>
<dbReference type="GO" id="GO:0010124">
    <property type="term" value="P:phenylacetate catabolic process"/>
    <property type="evidence" value="ECO:0007669"/>
    <property type="project" value="UniProtKB-UniRule"/>
</dbReference>
<dbReference type="EC" id="6.2.1.30" evidence="8 11"/>
<evidence type="ECO:0000256" key="7">
    <source>
        <dbReference type="ARBA" id="ARBA00061566"/>
    </source>
</evidence>
<evidence type="ECO:0000313" key="14">
    <source>
        <dbReference type="EMBL" id="SEA31318.1"/>
    </source>
</evidence>
<gene>
    <name evidence="14" type="ORF">SAMN05216462_1071</name>
</gene>
<dbReference type="GO" id="GO:0047475">
    <property type="term" value="F:phenylacetate-CoA ligase activity"/>
    <property type="evidence" value="ECO:0007669"/>
    <property type="project" value="UniProtKB-EC"/>
</dbReference>
<dbReference type="GO" id="GO:0000166">
    <property type="term" value="F:nucleotide binding"/>
    <property type="evidence" value="ECO:0007669"/>
    <property type="project" value="UniProtKB-KW"/>
</dbReference>
<evidence type="ECO:0000256" key="8">
    <source>
        <dbReference type="ARBA" id="ARBA00066629"/>
    </source>
</evidence>
<dbReference type="Pfam" id="PF00501">
    <property type="entry name" value="AMP-binding"/>
    <property type="match status" value="1"/>
</dbReference>
<dbReference type="InterPro" id="IPR051414">
    <property type="entry name" value="Adenylate-forming_Reductase"/>
</dbReference>
<evidence type="ECO:0000256" key="2">
    <source>
        <dbReference type="ARBA" id="ARBA00022450"/>
    </source>
</evidence>
<evidence type="ECO:0000259" key="13">
    <source>
        <dbReference type="Pfam" id="PF14535"/>
    </source>
</evidence>
<feature type="domain" description="AMP-dependent ligase C-terminal" evidence="13">
    <location>
        <begin position="347"/>
        <end position="442"/>
    </location>
</feature>
<evidence type="ECO:0000256" key="9">
    <source>
        <dbReference type="ARBA" id="ARBA00068695"/>
    </source>
</evidence>
<dbReference type="InterPro" id="IPR045851">
    <property type="entry name" value="AMP-bd_C_sf"/>
</dbReference>
<evidence type="ECO:0000256" key="11">
    <source>
        <dbReference type="PIRNR" id="PIRNR006444"/>
    </source>
</evidence>
<keyword evidence="3" id="KW-0597">Phosphoprotein</keyword>
<dbReference type="EMBL" id="FNRF01000002">
    <property type="protein sequence ID" value="SEA31318.1"/>
    <property type="molecule type" value="Genomic_DNA"/>
</dbReference>
<dbReference type="Pfam" id="PF14535">
    <property type="entry name" value="AMP-binding_C_2"/>
    <property type="match status" value="1"/>
</dbReference>
<dbReference type="CDD" id="cd05913">
    <property type="entry name" value="PaaK"/>
    <property type="match status" value="1"/>
</dbReference>
<evidence type="ECO:0000256" key="5">
    <source>
        <dbReference type="ARBA" id="ARBA00022741"/>
    </source>
</evidence>
<comment type="catalytic activity">
    <reaction evidence="11">
        <text>2-phenylacetate + ATP + CoA = phenylacetyl-CoA + AMP + diphosphate</text>
        <dbReference type="Rhea" id="RHEA:20956"/>
        <dbReference type="ChEBI" id="CHEBI:18401"/>
        <dbReference type="ChEBI" id="CHEBI:30616"/>
        <dbReference type="ChEBI" id="CHEBI:33019"/>
        <dbReference type="ChEBI" id="CHEBI:57287"/>
        <dbReference type="ChEBI" id="CHEBI:57390"/>
        <dbReference type="ChEBI" id="CHEBI:456215"/>
        <dbReference type="EC" id="6.2.1.30"/>
    </reaction>
</comment>
<dbReference type="FunFam" id="3.40.50.12780:FF:000016">
    <property type="entry name" value="Phenylacetate-coenzyme A ligase"/>
    <property type="match status" value="1"/>
</dbReference>
<dbReference type="PIRSF" id="PIRSF006444">
    <property type="entry name" value="PaaK"/>
    <property type="match status" value="1"/>
</dbReference>
<evidence type="ECO:0000313" key="15">
    <source>
        <dbReference type="Proteomes" id="UP000182257"/>
    </source>
</evidence>
<dbReference type="Proteomes" id="UP000182257">
    <property type="component" value="Unassembled WGS sequence"/>
</dbReference>
<dbReference type="Gene3D" id="3.40.50.12780">
    <property type="entry name" value="N-terminal domain of ligase-like"/>
    <property type="match status" value="1"/>
</dbReference>
<feature type="domain" description="AMP-dependent synthetase/ligase" evidence="12">
    <location>
        <begin position="93"/>
        <end position="297"/>
    </location>
</feature>
<dbReference type="InterPro" id="IPR000873">
    <property type="entry name" value="AMP-dep_synth/lig_dom"/>
</dbReference>
<evidence type="ECO:0000256" key="10">
    <source>
        <dbReference type="ARBA" id="ARBA00075111"/>
    </source>
</evidence>
<evidence type="ECO:0000256" key="1">
    <source>
        <dbReference type="ARBA" id="ARBA00011245"/>
    </source>
</evidence>
<dbReference type="InterPro" id="IPR011880">
    <property type="entry name" value="PA_CoA_ligase"/>
</dbReference>
<keyword evidence="2" id="KW-0596">Phosphopantetheine</keyword>
<comment type="subunit">
    <text evidence="1">Monomer.</text>
</comment>
<dbReference type="PANTHER" id="PTHR43439:SF2">
    <property type="entry name" value="ENZYME, PUTATIVE (JCVI)-RELATED"/>
    <property type="match status" value="1"/>
</dbReference>
<dbReference type="AlphaFoldDB" id="A0A1H4A689"/>